<dbReference type="Gene3D" id="1.20.120.530">
    <property type="entry name" value="GntR ligand-binding domain-like"/>
    <property type="match status" value="1"/>
</dbReference>
<dbReference type="PANTHER" id="PTHR43537:SF5">
    <property type="entry name" value="UXU OPERON TRANSCRIPTIONAL REGULATOR"/>
    <property type="match status" value="1"/>
</dbReference>
<keyword evidence="2" id="KW-0238">DNA-binding</keyword>
<organism evidence="6 7">
    <name type="scientific">Lichenibacterium minor</name>
    <dbReference type="NCBI Taxonomy" id="2316528"/>
    <lineage>
        <taxon>Bacteria</taxon>
        <taxon>Pseudomonadati</taxon>
        <taxon>Pseudomonadota</taxon>
        <taxon>Alphaproteobacteria</taxon>
        <taxon>Hyphomicrobiales</taxon>
        <taxon>Lichenihabitantaceae</taxon>
        <taxon>Lichenibacterium</taxon>
    </lineage>
</organism>
<feature type="compositionally biased region" description="Low complexity" evidence="4">
    <location>
        <begin position="10"/>
        <end position="21"/>
    </location>
</feature>
<dbReference type="CDD" id="cd07377">
    <property type="entry name" value="WHTH_GntR"/>
    <property type="match status" value="1"/>
</dbReference>
<protein>
    <submittedName>
        <fullName evidence="6">GntR family transcriptional regulator</fullName>
    </submittedName>
</protein>
<dbReference type="InterPro" id="IPR036390">
    <property type="entry name" value="WH_DNA-bd_sf"/>
</dbReference>
<sequence length="242" mass="27025">MLKNIDTQRGETGTAARTAAARPAQKANQIYDVLRRSIVLLDMPPGSVLAEKEICLRYGVSRTPVREAVQRLAEEDLVEVRPHSGTYVSKIDFAVAEEGFVIRRALEIESVRRCAERVTPEGVARLDGLVRRMRDILRQEALGDYLEVDDAFHGLIAGVSGYPRIWKFIDMAKVHLDRMRQLSAPVPGHLAEVTEQHAAVVRAIERRNADQAELAMRIHLDGSFAVMRSLYQDDALFAGQAP</sequence>
<evidence type="ECO:0000313" key="7">
    <source>
        <dbReference type="Proteomes" id="UP000290759"/>
    </source>
</evidence>
<dbReference type="GO" id="GO:0003677">
    <property type="term" value="F:DNA binding"/>
    <property type="evidence" value="ECO:0007669"/>
    <property type="project" value="UniProtKB-KW"/>
</dbReference>
<dbReference type="RefSeq" id="WP_129223717.1">
    <property type="nucleotide sequence ID" value="NZ_QYBB01000002.1"/>
</dbReference>
<evidence type="ECO:0000256" key="3">
    <source>
        <dbReference type="ARBA" id="ARBA00023163"/>
    </source>
</evidence>
<evidence type="ECO:0000313" key="6">
    <source>
        <dbReference type="EMBL" id="RYC33638.1"/>
    </source>
</evidence>
<dbReference type="SUPFAM" id="SSF48008">
    <property type="entry name" value="GntR ligand-binding domain-like"/>
    <property type="match status" value="1"/>
</dbReference>
<keyword evidence="1" id="KW-0805">Transcription regulation</keyword>
<evidence type="ECO:0000256" key="2">
    <source>
        <dbReference type="ARBA" id="ARBA00023125"/>
    </source>
</evidence>
<dbReference type="OrthoDB" id="9788098at2"/>
<dbReference type="SMART" id="SM00345">
    <property type="entry name" value="HTH_GNTR"/>
    <property type="match status" value="1"/>
</dbReference>
<comment type="caution">
    <text evidence="6">The sequence shown here is derived from an EMBL/GenBank/DDBJ whole genome shotgun (WGS) entry which is preliminary data.</text>
</comment>
<feature type="region of interest" description="Disordered" evidence="4">
    <location>
        <begin position="1"/>
        <end position="21"/>
    </location>
</feature>
<dbReference type="PROSITE" id="PS50949">
    <property type="entry name" value="HTH_GNTR"/>
    <property type="match status" value="1"/>
</dbReference>
<feature type="domain" description="HTH gntR-type" evidence="5">
    <location>
        <begin position="24"/>
        <end position="91"/>
    </location>
</feature>
<dbReference type="InterPro" id="IPR000524">
    <property type="entry name" value="Tscrpt_reg_HTH_GntR"/>
</dbReference>
<evidence type="ECO:0000256" key="1">
    <source>
        <dbReference type="ARBA" id="ARBA00023015"/>
    </source>
</evidence>
<dbReference type="EMBL" id="QYBB01000002">
    <property type="protein sequence ID" value="RYC33638.1"/>
    <property type="molecule type" value="Genomic_DNA"/>
</dbReference>
<dbReference type="Gene3D" id="1.10.10.10">
    <property type="entry name" value="Winged helix-like DNA-binding domain superfamily/Winged helix DNA-binding domain"/>
    <property type="match status" value="1"/>
</dbReference>
<dbReference type="PANTHER" id="PTHR43537">
    <property type="entry name" value="TRANSCRIPTIONAL REGULATOR, GNTR FAMILY"/>
    <property type="match status" value="1"/>
</dbReference>
<dbReference type="Pfam" id="PF00392">
    <property type="entry name" value="GntR"/>
    <property type="match status" value="1"/>
</dbReference>
<dbReference type="InterPro" id="IPR011711">
    <property type="entry name" value="GntR_C"/>
</dbReference>
<name>A0A4Q2UC44_9HYPH</name>
<dbReference type="AlphaFoldDB" id="A0A4Q2UC44"/>
<reference evidence="6 7" key="2">
    <citation type="submission" date="2019-02" db="EMBL/GenBank/DDBJ databases">
        <title>'Lichenibacterium ramalinii' gen. nov. sp. nov., 'Lichenibacterium minor' gen. nov. sp. nov.</title>
        <authorList>
            <person name="Pankratov T."/>
        </authorList>
    </citation>
    <scope>NUCLEOTIDE SEQUENCE [LARGE SCALE GENOMIC DNA]</scope>
    <source>
        <strain evidence="6 7">RmlP026</strain>
    </source>
</reference>
<keyword evidence="3" id="KW-0804">Transcription</keyword>
<proteinExistence type="predicted"/>
<dbReference type="Pfam" id="PF07729">
    <property type="entry name" value="FCD"/>
    <property type="match status" value="1"/>
</dbReference>
<evidence type="ECO:0000256" key="4">
    <source>
        <dbReference type="SAM" id="MobiDB-lite"/>
    </source>
</evidence>
<dbReference type="SMART" id="SM00895">
    <property type="entry name" value="FCD"/>
    <property type="match status" value="1"/>
</dbReference>
<keyword evidence="7" id="KW-1185">Reference proteome</keyword>
<dbReference type="InterPro" id="IPR036388">
    <property type="entry name" value="WH-like_DNA-bd_sf"/>
</dbReference>
<accession>A0A4Q2UC44</accession>
<dbReference type="Proteomes" id="UP000290759">
    <property type="component" value="Unassembled WGS sequence"/>
</dbReference>
<gene>
    <name evidence="6" type="ORF">D3273_04040</name>
</gene>
<dbReference type="PRINTS" id="PR00035">
    <property type="entry name" value="HTHGNTR"/>
</dbReference>
<dbReference type="InterPro" id="IPR008920">
    <property type="entry name" value="TF_FadR/GntR_C"/>
</dbReference>
<evidence type="ECO:0000259" key="5">
    <source>
        <dbReference type="PROSITE" id="PS50949"/>
    </source>
</evidence>
<dbReference type="GO" id="GO:0003700">
    <property type="term" value="F:DNA-binding transcription factor activity"/>
    <property type="evidence" value="ECO:0007669"/>
    <property type="project" value="InterPro"/>
</dbReference>
<dbReference type="SUPFAM" id="SSF46785">
    <property type="entry name" value="Winged helix' DNA-binding domain"/>
    <property type="match status" value="1"/>
</dbReference>
<reference evidence="6 7" key="1">
    <citation type="submission" date="2018-12" db="EMBL/GenBank/DDBJ databases">
        <authorList>
            <person name="Grouzdev D.S."/>
            <person name="Krutkina M.S."/>
        </authorList>
    </citation>
    <scope>NUCLEOTIDE SEQUENCE [LARGE SCALE GENOMIC DNA]</scope>
    <source>
        <strain evidence="6 7">RmlP026</strain>
    </source>
</reference>